<sequence>MDAANLNHLRAELADFLPKDFKLLINWIDSSELNYLWGGPKFEFPLTIEQLQQHYTQVQAKPFLLIVRNEAVGFCELYKVSKTEYRVCRVFVSPAHRGKGYGAKILDLVISKAKNKYSSQRLLLNVFAHNKPAIACYEKLGFRTYDIVSDIRSFNGNNWDLVRMSINLS</sequence>
<keyword evidence="3" id="KW-1185">Reference proteome</keyword>
<keyword evidence="2" id="KW-0012">Acyltransferase</keyword>
<dbReference type="Pfam" id="PF00583">
    <property type="entry name" value="Acetyltransf_1"/>
    <property type="match status" value="1"/>
</dbReference>
<dbReference type="SUPFAM" id="SSF55729">
    <property type="entry name" value="Acyl-CoA N-acyltransferases (Nat)"/>
    <property type="match status" value="1"/>
</dbReference>
<feature type="domain" description="N-acetyltransferase" evidence="1">
    <location>
        <begin position="11"/>
        <end position="169"/>
    </location>
</feature>
<protein>
    <submittedName>
        <fullName evidence="2">Acetyltransferase</fullName>
        <ecNumber evidence="2">2.3.1.-</ecNumber>
    </submittedName>
</protein>
<evidence type="ECO:0000313" key="2">
    <source>
        <dbReference type="EMBL" id="CAH0539702.1"/>
    </source>
</evidence>
<dbReference type="CDD" id="cd04301">
    <property type="entry name" value="NAT_SF"/>
    <property type="match status" value="1"/>
</dbReference>
<dbReference type="PANTHER" id="PTHR43415">
    <property type="entry name" value="SPERMIDINE N(1)-ACETYLTRANSFERASE"/>
    <property type="match status" value="1"/>
</dbReference>
<proteinExistence type="predicted"/>
<accession>A0ABM9A4V3</accession>
<reference evidence="2" key="1">
    <citation type="submission" date="2021-11" db="EMBL/GenBank/DDBJ databases">
        <authorList>
            <person name="Rodrigo-Torres L."/>
            <person name="Arahal R. D."/>
            <person name="Lucena T."/>
        </authorList>
    </citation>
    <scope>NUCLEOTIDE SEQUENCE</scope>
    <source>
        <strain evidence="2">CECT 7928</strain>
    </source>
</reference>
<dbReference type="PROSITE" id="PS51186">
    <property type="entry name" value="GNAT"/>
    <property type="match status" value="1"/>
</dbReference>
<comment type="caution">
    <text evidence="2">The sequence shown here is derived from an EMBL/GenBank/DDBJ whole genome shotgun (WGS) entry which is preliminary data.</text>
</comment>
<dbReference type="Gene3D" id="3.40.630.30">
    <property type="match status" value="1"/>
</dbReference>
<dbReference type="PANTHER" id="PTHR43415:SF5">
    <property type="entry name" value="ACETYLTRANSFERASE"/>
    <property type="match status" value="1"/>
</dbReference>
<dbReference type="GO" id="GO:0016746">
    <property type="term" value="F:acyltransferase activity"/>
    <property type="evidence" value="ECO:0007669"/>
    <property type="project" value="UniProtKB-KW"/>
</dbReference>
<keyword evidence="2" id="KW-0808">Transferase</keyword>
<dbReference type="EC" id="2.3.1.-" evidence="2"/>
<evidence type="ECO:0000313" key="3">
    <source>
        <dbReference type="Proteomes" id="UP000838748"/>
    </source>
</evidence>
<dbReference type="InterPro" id="IPR000182">
    <property type="entry name" value="GNAT_dom"/>
</dbReference>
<dbReference type="Proteomes" id="UP000838748">
    <property type="component" value="Unassembled WGS sequence"/>
</dbReference>
<dbReference type="InterPro" id="IPR016181">
    <property type="entry name" value="Acyl_CoA_acyltransferase"/>
</dbReference>
<name>A0ABM9A4V3_9VIBR</name>
<dbReference type="RefSeq" id="WP_237361682.1">
    <property type="nucleotide sequence ID" value="NZ_CAKLDM010000002.1"/>
</dbReference>
<evidence type="ECO:0000259" key="1">
    <source>
        <dbReference type="PROSITE" id="PS51186"/>
    </source>
</evidence>
<dbReference type="EMBL" id="CAKLDM010000002">
    <property type="protein sequence ID" value="CAH0539702.1"/>
    <property type="molecule type" value="Genomic_DNA"/>
</dbReference>
<gene>
    <name evidence="2" type="ORF">VMF7928_02379</name>
</gene>
<organism evidence="2 3">
    <name type="scientific">Vibrio marisflavi CECT 7928</name>
    <dbReference type="NCBI Taxonomy" id="634439"/>
    <lineage>
        <taxon>Bacteria</taxon>
        <taxon>Pseudomonadati</taxon>
        <taxon>Pseudomonadota</taxon>
        <taxon>Gammaproteobacteria</taxon>
        <taxon>Vibrionales</taxon>
        <taxon>Vibrionaceae</taxon>
        <taxon>Vibrio</taxon>
    </lineage>
</organism>